<dbReference type="InterPro" id="IPR015915">
    <property type="entry name" value="Kelch-typ_b-propeller"/>
</dbReference>
<evidence type="ECO:0000256" key="1">
    <source>
        <dbReference type="ARBA" id="ARBA00022441"/>
    </source>
</evidence>
<dbReference type="PANTHER" id="PTHR46093:SF13">
    <property type="entry name" value="RAB9 EFFECTOR PROTEIN WITH KELCH MOTIFS"/>
    <property type="match status" value="1"/>
</dbReference>
<sequence length="554" mass="60266">PPPSPRSGHIAVAVHSELWATDFVIVYGGLSDKKEFLADCVVFEASEEQWIRPLPVDVVNPGARAFHAGCSIGSRLYIFGGSWSPRNRHEGDVWVLDTDDWRWTILETVNQPQPRDFPALLHIGGPFLVLYGGYSGSKFMSDVHILDITTGIWREVLPEGFGAQQPAPRSGHAAAVVAQRLAILGGETTGNAMLSDLWTLRGLLGDGPVRWTKLAFRGQAPSARGAHTIADMGTKLVVFGGHGEEGFLQRRSVYHGDVHVLDRQPESGPIWLKPEVAGDAPLGRAYHTLTAVGSSRALLFGGCNGTQKATFGDAWWLIMGEGQAVSSPSQGANDRLWGLQLPFSLGISSGASETAAPKIDHHKTLSSDGERPMPEKKADSSGPIPHTSTQKQSHDGRGDSPGTNDSGALRELEEFRLSIGLPRRAEQTGWKGRQATHQMLALGRRELTRRLGAAPVSSAHEECLAEARSFLSQVETREIRLADITAILEDCRSLANPTLSSSRPTAGVFEEFSKTEARSSRFIHMFPDQIRMSDVPSLLEDYRYLLAISASNEH</sequence>
<dbReference type="AlphaFoldDB" id="A0A061RU11"/>
<feature type="region of interest" description="Disordered" evidence="3">
    <location>
        <begin position="352"/>
        <end position="407"/>
    </location>
</feature>
<dbReference type="PANTHER" id="PTHR46093">
    <property type="entry name" value="ACYL-COA-BINDING DOMAIN-CONTAINING PROTEIN 5"/>
    <property type="match status" value="1"/>
</dbReference>
<dbReference type="Gene3D" id="2.120.10.80">
    <property type="entry name" value="Kelch-type beta propeller"/>
    <property type="match status" value="2"/>
</dbReference>
<evidence type="ECO:0000256" key="3">
    <source>
        <dbReference type="SAM" id="MobiDB-lite"/>
    </source>
</evidence>
<dbReference type="Pfam" id="PF24681">
    <property type="entry name" value="Kelch_KLHDC2_KLHL20_DRC7"/>
    <property type="match status" value="1"/>
</dbReference>
<dbReference type="SUPFAM" id="SSF117281">
    <property type="entry name" value="Kelch motif"/>
    <property type="match status" value="1"/>
</dbReference>
<evidence type="ECO:0000256" key="2">
    <source>
        <dbReference type="ARBA" id="ARBA00022737"/>
    </source>
</evidence>
<accession>A0A061RU11</accession>
<protein>
    <submittedName>
        <fullName evidence="4">Galactose oxidase kelch repeat-containing protein</fullName>
    </submittedName>
</protein>
<reference evidence="4" key="1">
    <citation type="submission" date="2014-05" db="EMBL/GenBank/DDBJ databases">
        <title>The transcriptome of the halophilic microalga Tetraselmis sp. GSL018 isolated from the Great Salt Lake, Utah.</title>
        <authorList>
            <person name="Jinkerson R.E."/>
            <person name="D'Adamo S."/>
            <person name="Posewitz M.C."/>
        </authorList>
    </citation>
    <scope>NUCLEOTIDE SEQUENCE</scope>
    <source>
        <strain evidence="4">GSL018</strain>
    </source>
</reference>
<organism evidence="4">
    <name type="scientific">Tetraselmis sp. GSL018</name>
    <dbReference type="NCBI Taxonomy" id="582737"/>
    <lineage>
        <taxon>Eukaryota</taxon>
        <taxon>Viridiplantae</taxon>
        <taxon>Chlorophyta</taxon>
        <taxon>core chlorophytes</taxon>
        <taxon>Chlorodendrophyceae</taxon>
        <taxon>Chlorodendrales</taxon>
        <taxon>Chlorodendraceae</taxon>
        <taxon>Tetraselmis</taxon>
    </lineage>
</organism>
<keyword evidence="2" id="KW-0677">Repeat</keyword>
<proteinExistence type="predicted"/>
<gene>
    <name evidence="4" type="ORF">TSPGSL018_26691</name>
</gene>
<keyword evidence="1" id="KW-0880">Kelch repeat</keyword>
<name>A0A061RU11_9CHLO</name>
<feature type="non-terminal residue" evidence="4">
    <location>
        <position position="1"/>
    </location>
</feature>
<dbReference type="EMBL" id="GBEZ01011630">
    <property type="protein sequence ID" value="JAC74175.1"/>
    <property type="molecule type" value="Transcribed_RNA"/>
</dbReference>
<feature type="compositionally biased region" description="Basic and acidic residues" evidence="3">
    <location>
        <begin position="358"/>
        <end position="379"/>
    </location>
</feature>
<evidence type="ECO:0000313" key="4">
    <source>
        <dbReference type="EMBL" id="JAC74175.1"/>
    </source>
</evidence>